<name>A0A964TEE7_9FLAO</name>
<proteinExistence type="predicted"/>
<organism evidence="2 3">
    <name type="scientific">Flagellimonas ochracea</name>
    <dbReference type="NCBI Taxonomy" id="2696472"/>
    <lineage>
        <taxon>Bacteria</taxon>
        <taxon>Pseudomonadati</taxon>
        <taxon>Bacteroidota</taxon>
        <taxon>Flavobacteriia</taxon>
        <taxon>Flavobacteriales</taxon>
        <taxon>Flavobacteriaceae</taxon>
        <taxon>Flagellimonas</taxon>
    </lineage>
</organism>
<dbReference type="RefSeq" id="WP_166524086.1">
    <property type="nucleotide sequence ID" value="NZ_JAAABI010000004.1"/>
</dbReference>
<dbReference type="AlphaFoldDB" id="A0A964TEE7"/>
<evidence type="ECO:0000313" key="3">
    <source>
        <dbReference type="Proteomes" id="UP000667650"/>
    </source>
</evidence>
<evidence type="ECO:0000259" key="1">
    <source>
        <dbReference type="Pfam" id="PF18864"/>
    </source>
</evidence>
<feature type="domain" description="AbiTii" evidence="1">
    <location>
        <begin position="9"/>
        <end position="211"/>
    </location>
</feature>
<gene>
    <name evidence="2" type="ORF">GTQ34_12145</name>
</gene>
<dbReference type="EMBL" id="JAAABI010000004">
    <property type="protein sequence ID" value="NAY92669.1"/>
    <property type="molecule type" value="Genomic_DNA"/>
</dbReference>
<dbReference type="Pfam" id="PF18864">
    <property type="entry name" value="AbiTii"/>
    <property type="match status" value="1"/>
</dbReference>
<comment type="caution">
    <text evidence="2">The sequence shown here is derived from an EMBL/GenBank/DDBJ whole genome shotgun (WGS) entry which is preliminary data.</text>
</comment>
<dbReference type="InterPro" id="IPR041304">
    <property type="entry name" value="AbiTii"/>
</dbReference>
<reference evidence="2" key="1">
    <citation type="submission" date="2020-01" db="EMBL/GenBank/DDBJ databases">
        <title>Muricauda ochracea sp. nov., isolated from a tidal flat of Garorim bay in Korea.</title>
        <authorList>
            <person name="Kim D."/>
            <person name="Yoo Y."/>
            <person name="Kim J.-J."/>
        </authorList>
    </citation>
    <scope>NUCLEOTIDE SEQUENCE</scope>
    <source>
        <strain evidence="2">JGD-17</strain>
    </source>
</reference>
<sequence length="322" mass="35661">MSDKDQKFLLEDAIQELVNPEKSLSGPLMKLLYFGKLTDNETLINFTEKELNGFEVNDELPEYRKIGARLEIDILSAGQVFSKTDFPLSSLSEEMREACTSIPLLEGISSLERTKSDLIVKGNDMIEFPLPSELLLEFQPTVEKIYNSSSPYRSKITAARLTTRSARIEDLLQKVRTNLLAFAMDIAKEFGHEVDISEYRGDKTNNNQKVNTYMITNNITGDGNILNTGDKAKIKASVTISKGNKEELASFLEEFGVDAKDSAALMEIIDQEEPNRETKSFGSKVSSWIGQMVAKAASGGWQVSAGAAGQLLAEAITKYYGL</sequence>
<protein>
    <recommendedName>
        <fullName evidence="1">AbiTii domain-containing protein</fullName>
    </recommendedName>
</protein>
<evidence type="ECO:0000313" key="2">
    <source>
        <dbReference type="EMBL" id="NAY92669.1"/>
    </source>
</evidence>
<dbReference type="Proteomes" id="UP000667650">
    <property type="component" value="Unassembled WGS sequence"/>
</dbReference>
<keyword evidence="3" id="KW-1185">Reference proteome</keyword>
<accession>A0A964TEE7</accession>